<dbReference type="PATRIC" id="fig|1094466.5.peg.2427"/>
<evidence type="ECO:0000259" key="13">
    <source>
        <dbReference type="Pfam" id="PF07715"/>
    </source>
</evidence>
<accession>H8XRF6</accession>
<keyword evidence="3 10" id="KW-1134">Transmembrane beta strand</keyword>
<keyword evidence="5" id="KW-0732">Signal</keyword>
<comment type="subcellular location">
    <subcellularLocation>
        <location evidence="1 10">Cell outer membrane</location>
        <topology evidence="1 10">Multi-pass membrane protein</topology>
    </subcellularLocation>
</comment>
<dbReference type="PANTHER" id="PTHR30069:SF29">
    <property type="entry name" value="HEMOGLOBIN AND HEMOGLOBIN-HAPTOGLOBIN-BINDING PROTEIN 1-RELATED"/>
    <property type="match status" value="1"/>
</dbReference>
<feature type="domain" description="TonB-dependent receptor plug" evidence="13">
    <location>
        <begin position="123"/>
        <end position="221"/>
    </location>
</feature>
<evidence type="ECO:0000256" key="10">
    <source>
        <dbReference type="PROSITE-ProRule" id="PRU01360"/>
    </source>
</evidence>
<dbReference type="eggNOG" id="COG4771">
    <property type="taxonomic scope" value="Bacteria"/>
</dbReference>
<evidence type="ECO:0000256" key="9">
    <source>
        <dbReference type="ARBA" id="ARBA00023237"/>
    </source>
</evidence>
<keyword evidence="7 10" id="KW-0472">Membrane</keyword>
<evidence type="ECO:0000256" key="5">
    <source>
        <dbReference type="ARBA" id="ARBA00022729"/>
    </source>
</evidence>
<evidence type="ECO:0000259" key="12">
    <source>
        <dbReference type="Pfam" id="PF00593"/>
    </source>
</evidence>
<proteinExistence type="inferred from homology"/>
<dbReference type="InterPro" id="IPR012910">
    <property type="entry name" value="Plug_dom"/>
</dbReference>
<feature type="domain" description="TonB-dependent receptor-like beta-barrel" evidence="12">
    <location>
        <begin position="248"/>
        <end position="704"/>
    </location>
</feature>
<keyword evidence="4 10" id="KW-0812">Transmembrane</keyword>
<keyword evidence="9 10" id="KW-0998">Cell outer membrane</keyword>
<evidence type="ECO:0000256" key="3">
    <source>
        <dbReference type="ARBA" id="ARBA00022452"/>
    </source>
</evidence>
<dbReference type="Gene3D" id="2.170.130.10">
    <property type="entry name" value="TonB-dependent receptor, plug domain"/>
    <property type="match status" value="1"/>
</dbReference>
<dbReference type="OrthoDB" id="9795928at2"/>
<protein>
    <submittedName>
        <fullName evidence="14">Probable TonB-dependent outer membrane hemin receptor PhuR</fullName>
    </submittedName>
</protein>
<evidence type="ECO:0000256" key="7">
    <source>
        <dbReference type="ARBA" id="ARBA00023136"/>
    </source>
</evidence>
<name>H8XRF6_FLAIG</name>
<dbReference type="SUPFAM" id="SSF49464">
    <property type="entry name" value="Carboxypeptidase regulatory domain-like"/>
    <property type="match status" value="1"/>
</dbReference>
<dbReference type="InterPro" id="IPR039426">
    <property type="entry name" value="TonB-dep_rcpt-like"/>
</dbReference>
<dbReference type="Pfam" id="PF00593">
    <property type="entry name" value="TonB_dep_Rec_b-barrel"/>
    <property type="match status" value="1"/>
</dbReference>
<dbReference type="InterPro" id="IPR000531">
    <property type="entry name" value="Beta-barrel_TonB"/>
</dbReference>
<dbReference type="GO" id="GO:0015344">
    <property type="term" value="F:siderophore uptake transmembrane transporter activity"/>
    <property type="evidence" value="ECO:0007669"/>
    <property type="project" value="TreeGrafter"/>
</dbReference>
<dbReference type="Pfam" id="PF13715">
    <property type="entry name" value="CarbopepD_reg_2"/>
    <property type="match status" value="1"/>
</dbReference>
<evidence type="ECO:0000256" key="11">
    <source>
        <dbReference type="RuleBase" id="RU003357"/>
    </source>
</evidence>
<dbReference type="InterPro" id="IPR036942">
    <property type="entry name" value="Beta-barrel_TonB_sf"/>
</dbReference>
<evidence type="ECO:0000256" key="8">
    <source>
        <dbReference type="ARBA" id="ARBA00023170"/>
    </source>
</evidence>
<keyword evidence="2 10" id="KW-0813">Transport</keyword>
<reference evidence="15" key="2">
    <citation type="submission" date="2012-03" db="EMBL/GenBank/DDBJ databases">
        <title>Complete genome sequence of Flavobacterium indicum GPTSA100-9T, isolated from warm spring water.</title>
        <authorList>
            <person name="Barbier P."/>
            <person name="Houel A."/>
            <person name="Loux V."/>
            <person name="Poulain J."/>
            <person name="Bernardet J.-F."/>
            <person name="Touchon M."/>
            <person name="Duchaud E."/>
        </authorList>
    </citation>
    <scope>NUCLEOTIDE SEQUENCE [LARGE SCALE GENOMIC DNA]</scope>
    <source>
        <strain evidence="15">DSM 17447 / CIP 109464 / GPTSA100-9</strain>
    </source>
</reference>
<keyword evidence="15" id="KW-1185">Reference proteome</keyword>
<evidence type="ECO:0000256" key="6">
    <source>
        <dbReference type="ARBA" id="ARBA00023077"/>
    </source>
</evidence>
<dbReference type="STRING" id="1094466.KQS_12425"/>
<gene>
    <name evidence="14" type="primary">phuR</name>
    <name evidence="14" type="ordered locus">KQS_12425</name>
</gene>
<dbReference type="HOGENOM" id="CLU_008287_10_0_10"/>
<organism evidence="14 15">
    <name type="scientific">Flavobacterium indicum (strain DSM 17447 / CIP 109464 / GPTSA100-9)</name>
    <dbReference type="NCBI Taxonomy" id="1094466"/>
    <lineage>
        <taxon>Bacteria</taxon>
        <taxon>Pseudomonadati</taxon>
        <taxon>Bacteroidota</taxon>
        <taxon>Flavobacteriia</taxon>
        <taxon>Flavobacteriales</taxon>
        <taxon>Flavobacteriaceae</taxon>
        <taxon>Flavobacterium</taxon>
    </lineage>
</organism>
<dbReference type="Pfam" id="PF07715">
    <property type="entry name" value="Plug"/>
    <property type="match status" value="1"/>
</dbReference>
<dbReference type="Proteomes" id="UP000007599">
    <property type="component" value="Chromosome I"/>
</dbReference>
<dbReference type="GO" id="GO:0009279">
    <property type="term" value="C:cell outer membrane"/>
    <property type="evidence" value="ECO:0007669"/>
    <property type="project" value="UniProtKB-SubCell"/>
</dbReference>
<dbReference type="Gene3D" id="2.60.40.1120">
    <property type="entry name" value="Carboxypeptidase-like, regulatory domain"/>
    <property type="match status" value="1"/>
</dbReference>
<dbReference type="SUPFAM" id="SSF56935">
    <property type="entry name" value="Porins"/>
    <property type="match status" value="1"/>
</dbReference>
<dbReference type="KEGG" id="fin:KQS_12425"/>
<keyword evidence="6 11" id="KW-0798">TonB box</keyword>
<evidence type="ECO:0000313" key="14">
    <source>
        <dbReference type="EMBL" id="CCG54390.1"/>
    </source>
</evidence>
<dbReference type="EMBL" id="HE774682">
    <property type="protein sequence ID" value="CCG54390.1"/>
    <property type="molecule type" value="Genomic_DNA"/>
</dbReference>
<dbReference type="PROSITE" id="PS52016">
    <property type="entry name" value="TONB_DEPENDENT_REC_3"/>
    <property type="match status" value="1"/>
</dbReference>
<dbReference type="GO" id="GO:0044718">
    <property type="term" value="P:siderophore transmembrane transport"/>
    <property type="evidence" value="ECO:0007669"/>
    <property type="project" value="TreeGrafter"/>
</dbReference>
<comment type="similarity">
    <text evidence="10 11">Belongs to the TonB-dependent receptor family.</text>
</comment>
<dbReference type="InterPro" id="IPR008969">
    <property type="entry name" value="CarboxyPept-like_regulatory"/>
</dbReference>
<dbReference type="InterPro" id="IPR037066">
    <property type="entry name" value="Plug_dom_sf"/>
</dbReference>
<evidence type="ECO:0000256" key="4">
    <source>
        <dbReference type="ARBA" id="ARBA00022692"/>
    </source>
</evidence>
<dbReference type="RefSeq" id="WP_014389508.1">
    <property type="nucleotide sequence ID" value="NC_017025.1"/>
</dbReference>
<keyword evidence="8 14" id="KW-0675">Receptor</keyword>
<sequence length="736" mass="82564">MKKYILLIILMGYTFMGFSQNSIQGVVKSKENEKISSAKISVSESNITSLSDENGAFELKNLPIGKLTLIIEKEGFELKSETVQIRTNETKTIEIILEDHNHHIDEVIVSTVFNKTQKENVMKVDHLVLKNIQNQGVVNLSEAIATNPGVTQLSTGNSIGKPIIRGLSGNRVLTYAQGIRLENQQFGEEHGLGLNGNGVESVEIIKGPASLLYGSDAMGGVLYFNPEKYAATGKTNLELNQVFHSNTQGSNTSFGVKSSTEKFKFLWQNNYTTHADYTTPDGETVVNTRFLEKDIKLGAAYETSHYTADLRYNFNALNLGLPEEDIVDEYFRTPLFPSQKIDNHLLSLSQKVFFGKSKLESTIGYVFNNRKELESVDEVALYMKLKTFNYNVRYYLPTIGKFETIIGIQGLNQKNANFGEERLIPNATLNDVGAFATTQISLNKNTFQLGIRYDHRKVDAETFGTEGEEGFFPTVNRKFESFNTALGVKTKWTDQLISRLNVATGFRAPNLSELTSNGVHEGSNRYEIGNASLKNEQNVQVDLNLDYTKDHFDFFVNGFYNHITNYIFIQPTGEEIDGNVVYNYVQNNAALFGGEAGVHLHPHPLDWLHITSSYEMVFGKQKDNSDLPLIPANVWKNNLKANFDLNSTFKNAYFYIQANYTLAQNNISVFETATNDYLLLGSGLGTDVVLNKVNFKVFLSGTNLLNKEYFAHLSRLKSDGIYNMGRNIVLGLNFNL</sequence>
<evidence type="ECO:0000313" key="15">
    <source>
        <dbReference type="Proteomes" id="UP000007599"/>
    </source>
</evidence>
<reference evidence="14 15" key="1">
    <citation type="journal article" date="2012" name="J. Bacteriol.">
        <title>Complete Genome Sequence of Flavobacterium indicum GPSTA100-9T, Isolated from Warm Spring Water.</title>
        <authorList>
            <person name="Barbier P."/>
            <person name="Houel A."/>
            <person name="Loux V."/>
            <person name="Poulain J."/>
            <person name="Bernardet J.F."/>
            <person name="Touchon M."/>
            <person name="Duchaud E."/>
        </authorList>
    </citation>
    <scope>NUCLEOTIDE SEQUENCE [LARGE SCALE GENOMIC DNA]</scope>
    <source>
        <strain evidence="15">DSM 17447 / CIP 109464 / GPTSA100-9</strain>
    </source>
</reference>
<evidence type="ECO:0000256" key="2">
    <source>
        <dbReference type="ARBA" id="ARBA00022448"/>
    </source>
</evidence>
<evidence type="ECO:0000256" key="1">
    <source>
        <dbReference type="ARBA" id="ARBA00004571"/>
    </source>
</evidence>
<dbReference type="AlphaFoldDB" id="H8XRF6"/>
<dbReference type="PANTHER" id="PTHR30069">
    <property type="entry name" value="TONB-DEPENDENT OUTER MEMBRANE RECEPTOR"/>
    <property type="match status" value="1"/>
</dbReference>
<dbReference type="Gene3D" id="2.40.170.20">
    <property type="entry name" value="TonB-dependent receptor, beta-barrel domain"/>
    <property type="match status" value="1"/>
</dbReference>